<evidence type="ECO:0000313" key="4">
    <source>
        <dbReference type="Proteomes" id="UP000182229"/>
    </source>
</evidence>
<feature type="compositionally biased region" description="Low complexity" evidence="1">
    <location>
        <begin position="36"/>
        <end position="49"/>
    </location>
</feature>
<organism evidence="3 4">
    <name type="scientific">Cystobacter ferrugineus</name>
    <dbReference type="NCBI Taxonomy" id="83449"/>
    <lineage>
        <taxon>Bacteria</taxon>
        <taxon>Pseudomonadati</taxon>
        <taxon>Myxococcota</taxon>
        <taxon>Myxococcia</taxon>
        <taxon>Myxococcales</taxon>
        <taxon>Cystobacterineae</taxon>
        <taxon>Archangiaceae</taxon>
        <taxon>Cystobacter</taxon>
    </lineage>
</organism>
<dbReference type="OrthoDB" id="5379943at2"/>
<evidence type="ECO:0000313" key="3">
    <source>
        <dbReference type="EMBL" id="OJH39537.1"/>
    </source>
</evidence>
<feature type="region of interest" description="Disordered" evidence="1">
    <location>
        <begin position="29"/>
        <end position="49"/>
    </location>
</feature>
<reference evidence="3 4" key="2">
    <citation type="submission" date="2016-12" db="EMBL/GenBank/DDBJ databases">
        <title>Draft Genome Sequence of Cystobacter ferrugineus Strain Cbfe23.</title>
        <authorList>
            <person name="Akbar S."/>
            <person name="Dowd S.E."/>
            <person name="Stevens D.C."/>
        </authorList>
    </citation>
    <scope>NUCLEOTIDE SEQUENCE [LARGE SCALE GENOMIC DNA]</scope>
    <source>
        <strain evidence="3 4">Cbfe23</strain>
    </source>
</reference>
<evidence type="ECO:0000256" key="2">
    <source>
        <dbReference type="SAM" id="SignalP"/>
    </source>
</evidence>
<dbReference type="RefSeq" id="WP_071899707.1">
    <property type="nucleotide sequence ID" value="NZ_MPIN01000004.1"/>
</dbReference>
<reference evidence="4" key="1">
    <citation type="submission" date="2016-11" db="EMBL/GenBank/DDBJ databases">
        <authorList>
            <person name="Shukria A."/>
            <person name="Stevens D.C."/>
        </authorList>
    </citation>
    <scope>NUCLEOTIDE SEQUENCE [LARGE SCALE GENOMIC DNA]</scope>
    <source>
        <strain evidence="4">Cbfe23</strain>
    </source>
</reference>
<evidence type="ECO:0008006" key="5">
    <source>
        <dbReference type="Google" id="ProtNLM"/>
    </source>
</evidence>
<dbReference type="Proteomes" id="UP000182229">
    <property type="component" value="Unassembled WGS sequence"/>
</dbReference>
<gene>
    <name evidence="3" type="ORF">BON30_18760</name>
</gene>
<dbReference type="AlphaFoldDB" id="A0A1L9BB86"/>
<protein>
    <recommendedName>
        <fullName evidence="5">Fibronectin type-III domain-containing protein</fullName>
    </recommendedName>
</protein>
<feature type="chain" id="PRO_5012386025" description="Fibronectin type-III domain-containing protein" evidence="2">
    <location>
        <begin position="22"/>
        <end position="514"/>
    </location>
</feature>
<keyword evidence="4" id="KW-1185">Reference proteome</keyword>
<dbReference type="EMBL" id="MPIN01000004">
    <property type="protein sequence ID" value="OJH39537.1"/>
    <property type="molecule type" value="Genomic_DNA"/>
</dbReference>
<evidence type="ECO:0000256" key="1">
    <source>
        <dbReference type="SAM" id="MobiDB-lite"/>
    </source>
</evidence>
<accession>A0A1L9BB86</accession>
<feature type="signal peptide" evidence="2">
    <location>
        <begin position="1"/>
        <end position="21"/>
    </location>
</feature>
<comment type="caution">
    <text evidence="3">The sequence shown here is derived from an EMBL/GenBank/DDBJ whole genome shotgun (WGS) entry which is preliminary data.</text>
</comment>
<proteinExistence type="predicted"/>
<keyword evidence="2" id="KW-0732">Signal</keyword>
<name>A0A1L9BB86_9BACT</name>
<sequence>MKKRFLSLLLSSMCVMWWGCADGEPGYPQAAGDGGSSTSSPDGGSPTSGTVLVTSRTHYHTAVGVVVRLDDLSVNPPELLIPHGATFDRLPGTATDAGYLFSGVPEGAYYLKNNLTYIVTDEREVDLGTHKLGRADTVFTQSNQTPLHLELVGLEPWVPGKTELEFVSAQEDVYGQVSLFEKPAAGQSTLDTQQASLFNLNGKLPVFESSEGDRLYVNQLGPVDAGTLPDGSRLSYTTVTRSVELGAFSFLPDGITPMPVNGAMQPVVQTEFSIDWRLTDCASHAAEVHPAVWAGEPSFHIMPAAHGVQSGWVGYSGLLLSLYVPSLVSYDLMLQLRYGNPYPPSWGMLGIAQCGFHVDETVPDGSGDVVTLSGFMSSYDWLDNLTASPLRLRVSPPRGVTIDGLSASVPREVGSASPVIAWQPPEVGSPTAYEVSIRKYSQANRSFRLHSRFRLSGSATQVRLPPDVLAPAGIYFLEVRAVDDADYDVERFPYADVTLPLSDASALSSIFTTP</sequence>